<keyword evidence="14 16" id="KW-0472">Membrane</keyword>
<keyword evidence="7" id="KW-1003">Cell membrane</keyword>
<evidence type="ECO:0000256" key="1">
    <source>
        <dbReference type="ARBA" id="ARBA00001655"/>
    </source>
</evidence>
<evidence type="ECO:0000313" key="19">
    <source>
        <dbReference type="EMBL" id="MBO1308674.1"/>
    </source>
</evidence>
<dbReference type="InterPro" id="IPR036095">
    <property type="entry name" value="PTS_EIIB-like_sf"/>
</dbReference>
<feature type="transmembrane region" description="Helical" evidence="16">
    <location>
        <begin position="313"/>
        <end position="334"/>
    </location>
</feature>
<evidence type="ECO:0000256" key="12">
    <source>
        <dbReference type="ARBA" id="ARBA00022692"/>
    </source>
</evidence>
<comment type="subcellular location">
    <subcellularLocation>
        <location evidence="3">Cell membrane</location>
        <topology evidence="3">Multi-pass membrane protein</topology>
    </subcellularLocation>
</comment>
<organism evidence="19 20">
    <name type="scientific">Candidatus Enterococcus moelleringii</name>
    <dbReference type="NCBI Taxonomy" id="2815325"/>
    <lineage>
        <taxon>Bacteria</taxon>
        <taxon>Bacillati</taxon>
        <taxon>Bacillota</taxon>
        <taxon>Bacilli</taxon>
        <taxon>Lactobacillales</taxon>
        <taxon>Enterococcaceae</taxon>
        <taxon>Enterococcus</taxon>
    </lineage>
</organism>
<keyword evidence="12 16" id="KW-0812">Transmembrane</keyword>
<evidence type="ECO:0000256" key="9">
    <source>
        <dbReference type="ARBA" id="ARBA00022597"/>
    </source>
</evidence>
<dbReference type="PROSITE" id="PS51104">
    <property type="entry name" value="PTS_EIIC_TYPE_2"/>
    <property type="match status" value="1"/>
</dbReference>
<dbReference type="InterPro" id="IPR003352">
    <property type="entry name" value="PTS_EIIC"/>
</dbReference>
<evidence type="ECO:0000256" key="8">
    <source>
        <dbReference type="ARBA" id="ARBA00022553"/>
    </source>
</evidence>
<feature type="transmembrane region" description="Helical" evidence="16">
    <location>
        <begin position="78"/>
        <end position="108"/>
    </location>
</feature>
<dbReference type="InterPro" id="IPR050893">
    <property type="entry name" value="Sugar_PTS"/>
</dbReference>
<evidence type="ECO:0000256" key="6">
    <source>
        <dbReference type="ARBA" id="ARBA00022448"/>
    </source>
</evidence>
<evidence type="ECO:0000256" key="10">
    <source>
        <dbReference type="ARBA" id="ARBA00022679"/>
    </source>
</evidence>
<evidence type="ECO:0000256" key="14">
    <source>
        <dbReference type="ARBA" id="ARBA00023136"/>
    </source>
</evidence>
<protein>
    <recommendedName>
        <fullName evidence="5">PTS system mannitol-specific EIICB component</fullName>
        <ecNumber evidence="4">2.7.1.197</ecNumber>
    </recommendedName>
    <alternativeName>
        <fullName evidence="15">EIICB-Mtl</fullName>
    </alternativeName>
</protein>
<dbReference type="EC" id="2.7.1.197" evidence="4"/>
<dbReference type="Gene3D" id="3.40.50.2300">
    <property type="match status" value="1"/>
</dbReference>
<feature type="domain" description="PTS EIIB type-2" evidence="17">
    <location>
        <begin position="388"/>
        <end position="477"/>
    </location>
</feature>
<keyword evidence="6" id="KW-0813">Transport</keyword>
<evidence type="ECO:0000259" key="18">
    <source>
        <dbReference type="PROSITE" id="PS51104"/>
    </source>
</evidence>
<evidence type="ECO:0000256" key="15">
    <source>
        <dbReference type="ARBA" id="ARBA00033349"/>
    </source>
</evidence>
<feature type="domain" description="PTS EIIC type-2" evidence="18">
    <location>
        <begin position="12"/>
        <end position="343"/>
    </location>
</feature>
<evidence type="ECO:0000256" key="4">
    <source>
        <dbReference type="ARBA" id="ARBA00011909"/>
    </source>
</evidence>
<accession>A0ABS3LJY9</accession>
<evidence type="ECO:0000256" key="3">
    <source>
        <dbReference type="ARBA" id="ARBA00004651"/>
    </source>
</evidence>
<feature type="transmembrane region" description="Helical" evidence="16">
    <location>
        <begin position="268"/>
        <end position="293"/>
    </location>
</feature>
<evidence type="ECO:0000256" key="2">
    <source>
        <dbReference type="ARBA" id="ARBA00002434"/>
    </source>
</evidence>
<dbReference type="EMBL" id="JAFREM010000040">
    <property type="protein sequence ID" value="MBO1308674.1"/>
    <property type="molecule type" value="Genomic_DNA"/>
</dbReference>
<dbReference type="InterPro" id="IPR029503">
    <property type="entry name" value="PTS_EIIB_mannitol"/>
</dbReference>
<comment type="catalytic activity">
    <reaction evidence="1">
        <text>D-mannitol(out) + N(pros)-phospho-L-histidyl-[protein] = D-mannitol 1-phosphate(in) + L-histidyl-[protein]</text>
        <dbReference type="Rhea" id="RHEA:33363"/>
        <dbReference type="Rhea" id="RHEA-COMP:9745"/>
        <dbReference type="Rhea" id="RHEA-COMP:9746"/>
        <dbReference type="ChEBI" id="CHEBI:16899"/>
        <dbReference type="ChEBI" id="CHEBI:29979"/>
        <dbReference type="ChEBI" id="CHEBI:61381"/>
        <dbReference type="ChEBI" id="CHEBI:64837"/>
        <dbReference type="EC" id="2.7.1.197"/>
    </reaction>
</comment>
<feature type="transmembrane region" description="Helical" evidence="16">
    <location>
        <begin position="12"/>
        <end position="38"/>
    </location>
</feature>
<feature type="transmembrane region" description="Helical" evidence="16">
    <location>
        <begin position="128"/>
        <end position="150"/>
    </location>
</feature>
<dbReference type="RefSeq" id="WP_207675665.1">
    <property type="nucleotide sequence ID" value="NZ_JAFREM010000040.1"/>
</dbReference>
<dbReference type="InterPro" id="IPR013011">
    <property type="entry name" value="PTS_EIIB_2"/>
</dbReference>
<comment type="function">
    <text evidence="2">The phosphoenolpyruvate-dependent sugar phosphotransferase system (sugar PTS), a major carbohydrate active transport system, catalyzes the phosphorylation of incoming sugar substrates concomitantly with their translocation across the cell membrane. The enzyme II CmtAB PTS system is involved in D-mannitol transport.</text>
</comment>
<keyword evidence="9" id="KW-0762">Sugar transport</keyword>
<dbReference type="InterPro" id="IPR003501">
    <property type="entry name" value="PTS_EIIB_2/3"/>
</dbReference>
<dbReference type="Pfam" id="PF02302">
    <property type="entry name" value="PTS_IIB"/>
    <property type="match status" value="1"/>
</dbReference>
<dbReference type="InterPro" id="IPR013014">
    <property type="entry name" value="PTS_EIIC_2"/>
</dbReference>
<keyword evidence="10" id="KW-0808">Transferase</keyword>
<evidence type="ECO:0000256" key="5">
    <source>
        <dbReference type="ARBA" id="ARBA00021825"/>
    </source>
</evidence>
<comment type="caution">
    <text evidence="19">The sequence shown here is derived from an EMBL/GenBank/DDBJ whole genome shotgun (WGS) entry which is preliminary data.</text>
</comment>
<evidence type="ECO:0000256" key="13">
    <source>
        <dbReference type="ARBA" id="ARBA00022989"/>
    </source>
</evidence>
<evidence type="ECO:0000313" key="20">
    <source>
        <dbReference type="Proteomes" id="UP000664601"/>
    </source>
</evidence>
<dbReference type="CDD" id="cd05567">
    <property type="entry name" value="PTS_IIB_mannitol"/>
    <property type="match status" value="1"/>
</dbReference>
<dbReference type="Proteomes" id="UP000664601">
    <property type="component" value="Unassembled WGS sequence"/>
</dbReference>
<dbReference type="PROSITE" id="PS51099">
    <property type="entry name" value="PTS_EIIB_TYPE_2"/>
    <property type="match status" value="1"/>
</dbReference>
<sequence>MNSAVKSRIQAFGGFLTGMVLPNIGAFIAWGLLTALFMPNGYFPNETLDAMRPFMLRFMLPTLMAYSGGKAVYKSRGAVIGVIATFGVIAAAEVPMFIGAMVMGPLAALVLKKFDGLIDGKIKSGFEMLVNNFSLGIIGMLIAILGNLTFSPMILGLNEFFRIAVEALVDRNLLFAMPIFTEPARMLFLNNAISQGIMNPMGIQDAAEAGQSVFFLLTSNPGPGLGLLLAYWKFGKGNAKDNAPSAAIIHFFGGIHEMYFPYVLMKPVLIISTMVGWMCSNLFYNLTGAGLVAYPSPGSFISYMLMTPPGEHIKIITGVAIGIVVSFAIASPILKADKKVYTEEDLAISTDKVQELKGKKKPATSQPVAEATTVSAVASGIPMTKDVSLIVFACDAGMGSSAMGCSVLKKKVKNARLDIEVIHSAIEEIPADRAQIIVCHESLKDRAKRIAPEAYFVTVSNFVNAPEYDKLVSDLSN</sequence>
<dbReference type="SUPFAM" id="SSF52794">
    <property type="entry name" value="PTS system IIB component-like"/>
    <property type="match status" value="1"/>
</dbReference>
<dbReference type="PANTHER" id="PTHR30181">
    <property type="entry name" value="MANNITOL PERMEASE IIC COMPONENT"/>
    <property type="match status" value="1"/>
</dbReference>
<keyword evidence="11" id="KW-0598">Phosphotransferase system</keyword>
<proteinExistence type="predicted"/>
<reference evidence="19 20" key="1">
    <citation type="submission" date="2021-03" db="EMBL/GenBank/DDBJ databases">
        <title>Enterococcal diversity collection.</title>
        <authorList>
            <person name="Gilmore M.S."/>
            <person name="Schwartzman J."/>
            <person name="Van Tyne D."/>
            <person name="Martin M."/>
            <person name="Earl A.M."/>
            <person name="Manson A.L."/>
            <person name="Straub T."/>
            <person name="Salamzade R."/>
            <person name="Saavedra J."/>
            <person name="Lebreton F."/>
            <person name="Prichula J."/>
            <person name="Schaufler K."/>
            <person name="Gaca A."/>
            <person name="Sgardioli B."/>
            <person name="Wagenaar J."/>
            <person name="Strong T."/>
        </authorList>
    </citation>
    <scope>NUCLEOTIDE SEQUENCE [LARGE SCALE GENOMIC DNA]</scope>
    <source>
        <strain evidence="19 20">669A</strain>
    </source>
</reference>
<dbReference type="Pfam" id="PF02378">
    <property type="entry name" value="PTS_EIIC"/>
    <property type="match status" value="1"/>
</dbReference>
<keyword evidence="13 16" id="KW-1133">Transmembrane helix</keyword>
<feature type="transmembrane region" description="Helical" evidence="16">
    <location>
        <begin position="50"/>
        <end position="66"/>
    </location>
</feature>
<evidence type="ECO:0000256" key="7">
    <source>
        <dbReference type="ARBA" id="ARBA00022475"/>
    </source>
</evidence>
<evidence type="ECO:0000256" key="11">
    <source>
        <dbReference type="ARBA" id="ARBA00022683"/>
    </source>
</evidence>
<keyword evidence="20" id="KW-1185">Reference proteome</keyword>
<gene>
    <name evidence="19" type="ORF">JZO70_21045</name>
</gene>
<name>A0ABS3LJY9_9ENTE</name>
<evidence type="ECO:0000256" key="16">
    <source>
        <dbReference type="SAM" id="Phobius"/>
    </source>
</evidence>
<keyword evidence="8" id="KW-0597">Phosphoprotein</keyword>
<dbReference type="PANTHER" id="PTHR30181:SF2">
    <property type="entry name" value="PTS SYSTEM MANNITOL-SPECIFIC EIICBA COMPONENT"/>
    <property type="match status" value="1"/>
</dbReference>
<evidence type="ECO:0000259" key="17">
    <source>
        <dbReference type="PROSITE" id="PS51099"/>
    </source>
</evidence>